<feature type="domain" description="Glycoside hydrolase family 29 N-terminal" evidence="8">
    <location>
        <begin position="36"/>
        <end position="374"/>
    </location>
</feature>
<dbReference type="InterPro" id="IPR000933">
    <property type="entry name" value="Glyco_hydro_29"/>
</dbReference>
<dbReference type="PANTHER" id="PTHR10030">
    <property type="entry name" value="ALPHA-L-FUCOSIDASE"/>
    <property type="match status" value="1"/>
</dbReference>
<evidence type="ECO:0000256" key="4">
    <source>
        <dbReference type="ARBA" id="ARBA00022729"/>
    </source>
</evidence>
<dbReference type="SMART" id="SM00812">
    <property type="entry name" value="Alpha_L_fucos"/>
    <property type="match status" value="1"/>
</dbReference>
<comment type="similarity">
    <text evidence="2">Belongs to the glycosyl hydrolase 29 family.</text>
</comment>
<evidence type="ECO:0000256" key="6">
    <source>
        <dbReference type="ARBA" id="ARBA00023295"/>
    </source>
</evidence>
<dbReference type="InterPro" id="IPR017853">
    <property type="entry name" value="GH"/>
</dbReference>
<name>A0A8J6Q3G1_9FLAO</name>
<dbReference type="InterPro" id="IPR016286">
    <property type="entry name" value="FUC_metazoa-typ"/>
</dbReference>
<dbReference type="Gene3D" id="3.20.20.80">
    <property type="entry name" value="Glycosidases"/>
    <property type="match status" value="1"/>
</dbReference>
<dbReference type="Gene3D" id="2.60.40.1180">
    <property type="entry name" value="Golgi alpha-mannosidase II"/>
    <property type="match status" value="1"/>
</dbReference>
<keyword evidence="4" id="KW-0732">Signal</keyword>
<dbReference type="PANTHER" id="PTHR10030:SF37">
    <property type="entry name" value="ALPHA-L-FUCOSIDASE-RELATED"/>
    <property type="match status" value="1"/>
</dbReference>
<dbReference type="EMBL" id="JACVXB010000010">
    <property type="protein sequence ID" value="MBD0833599.1"/>
    <property type="molecule type" value="Genomic_DNA"/>
</dbReference>
<evidence type="ECO:0000313" key="10">
    <source>
        <dbReference type="Proteomes" id="UP000600588"/>
    </source>
</evidence>
<dbReference type="GO" id="GO:0005764">
    <property type="term" value="C:lysosome"/>
    <property type="evidence" value="ECO:0007669"/>
    <property type="project" value="TreeGrafter"/>
</dbReference>
<sequence length="466" mass="54023">MVISCGLKPLKVNEPKTVTDAVGIEMSSTNDSITLKYGAQYIGKRQDAEMKKFRANRLGQFIHWGLYSIPGGEWNGTTYLGAAEWLANFAKIPNATWDSLQYQFNPNKFNAVQWAKMAKASGFKYVTITTKHHEGFCLWPSEFTEFDIENTPYKKDLLKEFVDAYTEAGIDVYFYYSILDWHHKDWRYDIKNQADSLAFSKYFEFAKNQLLELQQKYPEVKGFWFDGTWDASWKKNGKYSYDIQKALKEVNPNVIVNSRLRADDFGSRHFDSNGNLMGDYQSGYERYLPAKNDTLITKIDWEACMTIPVNQWGYHKDWSLSHVKSANEILELIVKTVSLGGNFLLNYGPKGDGTFRNEELEISNSIGNWMSKYADKVIYYGDYANLKPQDWGYYVKNTNSGKFYGVVFNLPLSKLLKIELPNGKKLKVVNFETEKLEYHHHDKMGYFISLPENTPNEPFIFEILME</sequence>
<dbReference type="InterPro" id="IPR013780">
    <property type="entry name" value="Glyco_hydro_b"/>
</dbReference>
<dbReference type="PRINTS" id="PR00741">
    <property type="entry name" value="GLHYDRLASE29"/>
</dbReference>
<dbReference type="GO" id="GO:0006004">
    <property type="term" value="P:fucose metabolic process"/>
    <property type="evidence" value="ECO:0007669"/>
    <property type="project" value="InterPro"/>
</dbReference>
<dbReference type="SUPFAM" id="SSF51445">
    <property type="entry name" value="(Trans)glycosidases"/>
    <property type="match status" value="1"/>
</dbReference>
<keyword evidence="6" id="KW-0326">Glycosidase</keyword>
<keyword evidence="10" id="KW-1185">Reference proteome</keyword>
<dbReference type="InterPro" id="IPR057739">
    <property type="entry name" value="Glyco_hydro_29_N"/>
</dbReference>
<dbReference type="Proteomes" id="UP000600588">
    <property type="component" value="Unassembled WGS sequence"/>
</dbReference>
<protein>
    <recommendedName>
        <fullName evidence="3">alpha-L-fucosidase</fullName>
        <ecNumber evidence="3">3.2.1.51</ecNumber>
    </recommendedName>
</protein>
<evidence type="ECO:0000256" key="3">
    <source>
        <dbReference type="ARBA" id="ARBA00012662"/>
    </source>
</evidence>
<evidence type="ECO:0000256" key="1">
    <source>
        <dbReference type="ARBA" id="ARBA00004071"/>
    </source>
</evidence>
<dbReference type="PIRSF" id="PIRSF001092">
    <property type="entry name" value="Alpha-L-fucosidase"/>
    <property type="match status" value="1"/>
</dbReference>
<organism evidence="9 10">
    <name type="scientific">Aestuariibaculum sediminum</name>
    <dbReference type="NCBI Taxonomy" id="2770637"/>
    <lineage>
        <taxon>Bacteria</taxon>
        <taxon>Pseudomonadati</taxon>
        <taxon>Bacteroidota</taxon>
        <taxon>Flavobacteriia</taxon>
        <taxon>Flavobacteriales</taxon>
        <taxon>Flavobacteriaceae</taxon>
    </lineage>
</organism>
<dbReference type="GO" id="GO:0016139">
    <property type="term" value="P:glycoside catabolic process"/>
    <property type="evidence" value="ECO:0007669"/>
    <property type="project" value="TreeGrafter"/>
</dbReference>
<evidence type="ECO:0000259" key="8">
    <source>
        <dbReference type="Pfam" id="PF01120"/>
    </source>
</evidence>
<gene>
    <name evidence="9" type="ORF">ICJ83_15800</name>
</gene>
<keyword evidence="5" id="KW-0378">Hydrolase</keyword>
<reference evidence="9 10" key="1">
    <citation type="submission" date="2020-09" db="EMBL/GenBank/DDBJ databases">
        <title>TT11 complete genome.</title>
        <authorList>
            <person name="Wu Z."/>
        </authorList>
    </citation>
    <scope>NUCLEOTIDE SEQUENCE [LARGE SCALE GENOMIC DNA]</scope>
    <source>
        <strain evidence="9 10">TT11</strain>
    </source>
</reference>
<evidence type="ECO:0000256" key="5">
    <source>
        <dbReference type="ARBA" id="ARBA00022801"/>
    </source>
</evidence>
<dbReference type="GO" id="GO:0004560">
    <property type="term" value="F:alpha-L-fucosidase activity"/>
    <property type="evidence" value="ECO:0007669"/>
    <property type="project" value="InterPro"/>
</dbReference>
<dbReference type="EC" id="3.2.1.51" evidence="3"/>
<feature type="site" description="May be important for catalysis" evidence="7">
    <location>
        <position position="304"/>
    </location>
</feature>
<accession>A0A8J6Q3G1</accession>
<evidence type="ECO:0000256" key="2">
    <source>
        <dbReference type="ARBA" id="ARBA00007951"/>
    </source>
</evidence>
<evidence type="ECO:0000256" key="7">
    <source>
        <dbReference type="PIRSR" id="PIRSR001092-1"/>
    </source>
</evidence>
<comment type="caution">
    <text evidence="9">The sequence shown here is derived from an EMBL/GenBank/DDBJ whole genome shotgun (WGS) entry which is preliminary data.</text>
</comment>
<dbReference type="Pfam" id="PF01120">
    <property type="entry name" value="Alpha_L_fucos"/>
    <property type="match status" value="1"/>
</dbReference>
<comment type="function">
    <text evidence="1">Alpha-L-fucosidase is responsible for hydrolyzing the alpha-1,6-linked fucose joined to the reducing-end N-acetylglucosamine of the carbohydrate moieties of glycoproteins.</text>
</comment>
<proteinExistence type="inferred from homology"/>
<dbReference type="AlphaFoldDB" id="A0A8J6Q3G1"/>
<evidence type="ECO:0000313" key="9">
    <source>
        <dbReference type="EMBL" id="MBD0833599.1"/>
    </source>
</evidence>